<accession>A0A9W6SPR8</accession>
<name>A0A9W6SPR8_9ACTN</name>
<organism evidence="3 4">
    <name type="scientific">Actinorhabdospora filicis</name>
    <dbReference type="NCBI Taxonomy" id="1785913"/>
    <lineage>
        <taxon>Bacteria</taxon>
        <taxon>Bacillati</taxon>
        <taxon>Actinomycetota</taxon>
        <taxon>Actinomycetes</taxon>
        <taxon>Micromonosporales</taxon>
        <taxon>Micromonosporaceae</taxon>
        <taxon>Actinorhabdospora</taxon>
    </lineage>
</organism>
<dbReference type="Gene3D" id="3.60.15.10">
    <property type="entry name" value="Ribonuclease Z/Hydroxyacylglutathione hydrolase-like"/>
    <property type="match status" value="1"/>
</dbReference>
<dbReference type="Proteomes" id="UP001165079">
    <property type="component" value="Unassembled WGS sequence"/>
</dbReference>
<keyword evidence="1" id="KW-0732">Signal</keyword>
<dbReference type="SMART" id="SM00849">
    <property type="entry name" value="Lactamase_B"/>
    <property type="match status" value="1"/>
</dbReference>
<feature type="signal peptide" evidence="1">
    <location>
        <begin position="1"/>
        <end position="26"/>
    </location>
</feature>
<gene>
    <name evidence="3" type="ORF">Afil01_44440</name>
</gene>
<dbReference type="InterPro" id="IPR036866">
    <property type="entry name" value="RibonucZ/Hydroxyglut_hydro"/>
</dbReference>
<feature type="chain" id="PRO_5040894069" description="Metallo-beta-lactamase domain-containing protein" evidence="1">
    <location>
        <begin position="27"/>
        <end position="300"/>
    </location>
</feature>
<feature type="domain" description="Metallo-beta-lactamase" evidence="2">
    <location>
        <begin position="75"/>
        <end position="239"/>
    </location>
</feature>
<dbReference type="Pfam" id="PF00753">
    <property type="entry name" value="Lactamase_B"/>
    <property type="match status" value="1"/>
</dbReference>
<evidence type="ECO:0000313" key="4">
    <source>
        <dbReference type="Proteomes" id="UP001165079"/>
    </source>
</evidence>
<keyword evidence="4" id="KW-1185">Reference proteome</keyword>
<proteinExistence type="predicted"/>
<dbReference type="InterPro" id="IPR006311">
    <property type="entry name" value="TAT_signal"/>
</dbReference>
<dbReference type="InterPro" id="IPR001279">
    <property type="entry name" value="Metallo-B-lactamas"/>
</dbReference>
<dbReference type="SUPFAM" id="SSF56281">
    <property type="entry name" value="Metallo-hydrolase/oxidoreductase"/>
    <property type="match status" value="1"/>
</dbReference>
<evidence type="ECO:0000259" key="2">
    <source>
        <dbReference type="SMART" id="SM00849"/>
    </source>
</evidence>
<comment type="caution">
    <text evidence="3">The sequence shown here is derived from an EMBL/GenBank/DDBJ whole genome shotgun (WGS) entry which is preliminary data.</text>
</comment>
<sequence length="300" mass="33085">MTTRRTLLAAALGAGATVLFPSASNAANLRPMDLDVTWHHGWPSAKHDPAPEIQVHQADARTYILRQNRSVNFEAPFMYLLIGRHTALLIDTGATPEAEYFPLREVVDGLVPHGHRLIVAHSHGHGDHVAADEQFTGRGRTTIVGKGQPEVAEYYGFTDWPHTPRELDLGGRVVDVIPSPGHHASAVTFYDRRTGALLTGDTVYPGRLYVQDWDAFAATIDRLVAWSDAHEVSHVLGCHIEMSIEDGQDYPRGWNYTPYERALPMTVEDLRDVQAAVAEAGGAPGIHKHAAFHLWYKVDG</sequence>
<dbReference type="AlphaFoldDB" id="A0A9W6SPR8"/>
<protein>
    <recommendedName>
        <fullName evidence="2">Metallo-beta-lactamase domain-containing protein</fullName>
    </recommendedName>
</protein>
<reference evidence="3" key="1">
    <citation type="submission" date="2023-03" db="EMBL/GenBank/DDBJ databases">
        <title>Actinorhabdospora filicis NBRC 111898.</title>
        <authorList>
            <person name="Ichikawa N."/>
            <person name="Sato H."/>
            <person name="Tonouchi N."/>
        </authorList>
    </citation>
    <scope>NUCLEOTIDE SEQUENCE</scope>
    <source>
        <strain evidence="3">NBRC 111898</strain>
    </source>
</reference>
<dbReference type="PROSITE" id="PS51318">
    <property type="entry name" value="TAT"/>
    <property type="match status" value="1"/>
</dbReference>
<evidence type="ECO:0000313" key="3">
    <source>
        <dbReference type="EMBL" id="GLZ79637.1"/>
    </source>
</evidence>
<evidence type="ECO:0000256" key="1">
    <source>
        <dbReference type="SAM" id="SignalP"/>
    </source>
</evidence>
<dbReference type="EMBL" id="BSTX01000003">
    <property type="protein sequence ID" value="GLZ79637.1"/>
    <property type="molecule type" value="Genomic_DNA"/>
</dbReference>